<dbReference type="InterPro" id="IPR029052">
    <property type="entry name" value="Metallo-depent_PP-like"/>
</dbReference>
<proteinExistence type="inferred from homology"/>
<dbReference type="InterPro" id="IPR024654">
    <property type="entry name" value="Calcineurin-like_PHP_lpxH"/>
</dbReference>
<evidence type="ECO:0000256" key="1">
    <source>
        <dbReference type="ARBA" id="ARBA00008950"/>
    </source>
</evidence>
<evidence type="ECO:0000259" key="3">
    <source>
        <dbReference type="Pfam" id="PF12850"/>
    </source>
</evidence>
<keyword evidence="4" id="KW-0378">Hydrolase</keyword>
<dbReference type="GO" id="GO:0046872">
    <property type="term" value="F:metal ion binding"/>
    <property type="evidence" value="ECO:0007669"/>
    <property type="project" value="UniProtKB-KW"/>
</dbReference>
<sequence>MTRILIFTDLHGSCESAERIAGLIISERADMAVSLGDVNYSGARNDPPAGYSPKSVCSILSSVSVPVIYIKGNCDSEIDEMVLGKTFEEKRLMYLDGRKVLFTHGHRINPAAPPPVGYADDVIYGHTHINAVTEIPGTKFINVASITMPKGGAARSYAVIENGVITIKDIYGNTVISTKL</sequence>
<dbReference type="NCBIfam" id="TIGR00040">
    <property type="entry name" value="yfcE"/>
    <property type="match status" value="1"/>
</dbReference>
<reference evidence="4" key="1">
    <citation type="submission" date="2020-10" db="EMBL/GenBank/DDBJ databases">
        <authorList>
            <person name="Gilroy R."/>
        </authorList>
    </citation>
    <scope>NUCLEOTIDE SEQUENCE</scope>
    <source>
        <strain evidence="4">18911</strain>
    </source>
</reference>
<dbReference type="SUPFAM" id="SSF56300">
    <property type="entry name" value="Metallo-dependent phosphatases"/>
    <property type="match status" value="1"/>
</dbReference>
<dbReference type="InterPro" id="IPR000979">
    <property type="entry name" value="Phosphodiesterase_MJ0936/Vps29"/>
</dbReference>
<comment type="cofactor">
    <cofactor evidence="2">
        <name>a divalent metal cation</name>
        <dbReference type="ChEBI" id="CHEBI:60240"/>
    </cofactor>
</comment>
<evidence type="ECO:0000256" key="2">
    <source>
        <dbReference type="RuleBase" id="RU362039"/>
    </source>
</evidence>
<reference evidence="4" key="2">
    <citation type="journal article" date="2021" name="PeerJ">
        <title>Extensive microbial diversity within the chicken gut microbiome revealed by metagenomics and culture.</title>
        <authorList>
            <person name="Gilroy R."/>
            <person name="Ravi A."/>
            <person name="Getino M."/>
            <person name="Pursley I."/>
            <person name="Horton D.L."/>
            <person name="Alikhan N.F."/>
            <person name="Baker D."/>
            <person name="Gharbi K."/>
            <person name="Hall N."/>
            <person name="Watson M."/>
            <person name="Adriaenssens E.M."/>
            <person name="Foster-Nyarko E."/>
            <person name="Jarju S."/>
            <person name="Secka A."/>
            <person name="Antonio M."/>
            <person name="Oren A."/>
            <person name="Chaudhuri R.R."/>
            <person name="La Ragione R."/>
            <person name="Hildebrand F."/>
            <person name="Pallen M.J."/>
        </authorList>
    </citation>
    <scope>NUCLEOTIDE SEQUENCE</scope>
    <source>
        <strain evidence="4">18911</strain>
    </source>
</reference>
<dbReference type="GO" id="GO:0016787">
    <property type="term" value="F:hydrolase activity"/>
    <property type="evidence" value="ECO:0007669"/>
    <property type="project" value="UniProtKB-UniRule"/>
</dbReference>
<dbReference type="NCBIfam" id="NF006988">
    <property type="entry name" value="PRK09453.1"/>
    <property type="match status" value="1"/>
</dbReference>
<evidence type="ECO:0000313" key="5">
    <source>
        <dbReference type="Proteomes" id="UP000824094"/>
    </source>
</evidence>
<name>A0A9D1MHJ8_9FIRM</name>
<evidence type="ECO:0000313" key="4">
    <source>
        <dbReference type="EMBL" id="HIU60168.1"/>
    </source>
</evidence>
<keyword evidence="2" id="KW-0479">Metal-binding</keyword>
<dbReference type="Pfam" id="PF12850">
    <property type="entry name" value="Metallophos_2"/>
    <property type="match status" value="1"/>
</dbReference>
<gene>
    <name evidence="4" type="primary">yfcE</name>
    <name evidence="4" type="ORF">IAB05_02110</name>
</gene>
<comment type="caution">
    <text evidence="4">The sequence shown here is derived from an EMBL/GenBank/DDBJ whole genome shotgun (WGS) entry which is preliminary data.</text>
</comment>
<dbReference type="EC" id="3.1.4.-" evidence="2"/>
<protein>
    <recommendedName>
        <fullName evidence="2">Phosphoesterase</fullName>
        <ecNumber evidence="2">3.1.4.-</ecNumber>
    </recommendedName>
</protein>
<dbReference type="Gene3D" id="3.60.21.10">
    <property type="match status" value="1"/>
</dbReference>
<comment type="similarity">
    <text evidence="1 2">Belongs to the metallophosphoesterase superfamily. YfcE family.</text>
</comment>
<dbReference type="EMBL" id="DVNF01000066">
    <property type="protein sequence ID" value="HIU60168.1"/>
    <property type="molecule type" value="Genomic_DNA"/>
</dbReference>
<dbReference type="AlphaFoldDB" id="A0A9D1MHJ8"/>
<organism evidence="4 5">
    <name type="scientific">Candidatus Stercoripulliclostridium merdigallinarum</name>
    <dbReference type="NCBI Taxonomy" id="2840951"/>
    <lineage>
        <taxon>Bacteria</taxon>
        <taxon>Bacillati</taxon>
        <taxon>Bacillota</taxon>
        <taxon>Clostridia</taxon>
        <taxon>Eubacteriales</taxon>
        <taxon>Candidatus Stercoripulliclostridium</taxon>
    </lineage>
</organism>
<dbReference type="Proteomes" id="UP000824094">
    <property type="component" value="Unassembled WGS sequence"/>
</dbReference>
<accession>A0A9D1MHJ8</accession>
<feature type="domain" description="Calcineurin-like phosphoesterase" evidence="3">
    <location>
        <begin position="3"/>
        <end position="161"/>
    </location>
</feature>